<dbReference type="InterPro" id="IPR036907">
    <property type="entry name" value="5'-Nucleotdase_C_sf"/>
</dbReference>
<dbReference type="InterPro" id="IPR006311">
    <property type="entry name" value="TAT_signal"/>
</dbReference>
<evidence type="ECO:0000259" key="4">
    <source>
        <dbReference type="Pfam" id="PF02872"/>
    </source>
</evidence>
<feature type="chain" id="PRO_5038162475" evidence="2">
    <location>
        <begin position="29"/>
        <end position="507"/>
    </location>
</feature>
<dbReference type="Pfam" id="PF00149">
    <property type="entry name" value="Metallophos"/>
    <property type="match status" value="1"/>
</dbReference>
<keyword evidence="6" id="KW-1185">Reference proteome</keyword>
<dbReference type="InterPro" id="IPR029052">
    <property type="entry name" value="Metallo-depent_PP-like"/>
</dbReference>
<dbReference type="InterPro" id="IPR008334">
    <property type="entry name" value="5'-Nucleotdase_C"/>
</dbReference>
<reference evidence="5" key="1">
    <citation type="submission" date="2020-09" db="EMBL/GenBank/DDBJ databases">
        <title>Bosea spartocytisi sp. nov. a root nodule endophyte of Spartocytisus supranubius in the high mountain ecosystem fo the Teide National Park (Canary Islands, Spain).</title>
        <authorList>
            <person name="Pulido-Suarez L."/>
            <person name="Peix A."/>
            <person name="Igual J.M."/>
            <person name="Socas-Perez N."/>
            <person name="Velazquez E."/>
            <person name="Flores-Felix J.D."/>
            <person name="Leon-Barrios M."/>
        </authorList>
    </citation>
    <scope>NUCLEOTIDE SEQUENCE</scope>
    <source>
        <strain evidence="5">SSUT16</strain>
    </source>
</reference>
<evidence type="ECO:0000313" key="5">
    <source>
        <dbReference type="EMBL" id="MBD3846108.1"/>
    </source>
</evidence>
<protein>
    <submittedName>
        <fullName evidence="5">Bifunctional metallophosphatase/5'-nucleotidase</fullName>
    </submittedName>
</protein>
<dbReference type="Proteomes" id="UP000619295">
    <property type="component" value="Unassembled WGS sequence"/>
</dbReference>
<feature type="domain" description="5'-Nucleotidase C-terminal" evidence="4">
    <location>
        <begin position="314"/>
        <end position="468"/>
    </location>
</feature>
<dbReference type="Pfam" id="PF02872">
    <property type="entry name" value="5_nucleotid_C"/>
    <property type="match status" value="1"/>
</dbReference>
<dbReference type="GO" id="GO:0000166">
    <property type="term" value="F:nucleotide binding"/>
    <property type="evidence" value="ECO:0007669"/>
    <property type="project" value="UniProtKB-KW"/>
</dbReference>
<dbReference type="PRINTS" id="PR01607">
    <property type="entry name" value="APYRASEFAMLY"/>
</dbReference>
<keyword evidence="2" id="KW-0378">Hydrolase</keyword>
<keyword evidence="2" id="KW-0547">Nucleotide-binding</keyword>
<dbReference type="AlphaFoldDB" id="A0A927E7B8"/>
<name>A0A927E7B8_9HYPH</name>
<dbReference type="PANTHER" id="PTHR11575:SF24">
    <property type="entry name" value="5'-NUCLEOTIDASE"/>
    <property type="match status" value="1"/>
</dbReference>
<accession>A0A927E7B8</accession>
<sequence>MTKLTRRKALGVLAAPAALAATAPVAMAQQPAPSFTLLLVNDIYKMSDDKGRGGFARAAGIAKAERAKGVPVLFCHAGDCYSPSLMSGFDQGAHIVAMQNKMGLDVFVPGNHEFDFGKENYLKLVAAQTYPTFAANLRDAAGNPLPGHKDSQIFELGGIKVGVIGTAYDPTPQISNPGDLKFSSTMEALKREAKALRGQGADILVAVVHADRAMDNEIVRSRVVDVLLTGHDHDLAIAYDGKVVMVESNEEGNYVTAIDIAVSIKGEGAARQVTWSPTFRVNDSRSATPDPEVAAIVKGYEGELSKELDVDVAKLNVPLDSRTGVIRTQEAAIGNLIADAIRAATGAQLAITNAGGIRANKQYAAGTTLTRRDVLSELPFGNATVMVEITGKDVKDAIENGLSPAPQGSGKFPVVAGLKFEADIKQPVGSRVTTLTLTDGTPIDPAGKYTVASNNFMLEGGDGYTALGRGKTLIGLTDGKLMANEVMVYLRRLGTIDAKVEGRAVLK</sequence>
<feature type="signal peptide" evidence="2">
    <location>
        <begin position="1"/>
        <end position="28"/>
    </location>
</feature>
<comment type="caution">
    <text evidence="5">The sequence shown here is derived from an EMBL/GenBank/DDBJ whole genome shotgun (WGS) entry which is preliminary data.</text>
</comment>
<evidence type="ECO:0000256" key="1">
    <source>
        <dbReference type="ARBA" id="ARBA00022729"/>
    </source>
</evidence>
<dbReference type="Gene3D" id="3.90.780.10">
    <property type="entry name" value="5'-Nucleotidase, C-terminal domain"/>
    <property type="match status" value="1"/>
</dbReference>
<comment type="similarity">
    <text evidence="2">Belongs to the 5'-nucleotidase family.</text>
</comment>
<dbReference type="PANTHER" id="PTHR11575">
    <property type="entry name" value="5'-NUCLEOTIDASE-RELATED"/>
    <property type="match status" value="1"/>
</dbReference>
<feature type="domain" description="Calcineurin-like phosphoesterase" evidence="3">
    <location>
        <begin position="36"/>
        <end position="234"/>
    </location>
</feature>
<dbReference type="InterPro" id="IPR006179">
    <property type="entry name" value="5_nucleotidase/apyrase"/>
</dbReference>
<dbReference type="RefSeq" id="WP_191124133.1">
    <property type="nucleotide sequence ID" value="NZ_JACXWY010000005.1"/>
</dbReference>
<dbReference type="GO" id="GO:0016787">
    <property type="term" value="F:hydrolase activity"/>
    <property type="evidence" value="ECO:0007669"/>
    <property type="project" value="UniProtKB-KW"/>
</dbReference>
<dbReference type="EMBL" id="JACXWY010000005">
    <property type="protein sequence ID" value="MBD3846108.1"/>
    <property type="molecule type" value="Genomic_DNA"/>
</dbReference>
<keyword evidence="1 2" id="KW-0732">Signal</keyword>
<evidence type="ECO:0000259" key="3">
    <source>
        <dbReference type="Pfam" id="PF00149"/>
    </source>
</evidence>
<proteinExistence type="inferred from homology"/>
<gene>
    <name evidence="5" type="ORF">IED13_10400</name>
</gene>
<dbReference type="InterPro" id="IPR004843">
    <property type="entry name" value="Calcineurin-like_PHP"/>
</dbReference>
<organism evidence="5 6">
    <name type="scientific">Bosea spartocytisi</name>
    <dbReference type="NCBI Taxonomy" id="2773451"/>
    <lineage>
        <taxon>Bacteria</taxon>
        <taxon>Pseudomonadati</taxon>
        <taxon>Pseudomonadota</taxon>
        <taxon>Alphaproteobacteria</taxon>
        <taxon>Hyphomicrobiales</taxon>
        <taxon>Boseaceae</taxon>
        <taxon>Bosea</taxon>
    </lineage>
</organism>
<dbReference type="SUPFAM" id="SSF56300">
    <property type="entry name" value="Metallo-dependent phosphatases"/>
    <property type="match status" value="1"/>
</dbReference>
<evidence type="ECO:0000313" key="6">
    <source>
        <dbReference type="Proteomes" id="UP000619295"/>
    </source>
</evidence>
<dbReference type="Gene3D" id="3.60.21.10">
    <property type="match status" value="1"/>
</dbReference>
<evidence type="ECO:0000256" key="2">
    <source>
        <dbReference type="RuleBase" id="RU362119"/>
    </source>
</evidence>
<dbReference type="PROSITE" id="PS51318">
    <property type="entry name" value="TAT"/>
    <property type="match status" value="1"/>
</dbReference>
<dbReference type="GO" id="GO:0009166">
    <property type="term" value="P:nucleotide catabolic process"/>
    <property type="evidence" value="ECO:0007669"/>
    <property type="project" value="InterPro"/>
</dbReference>
<dbReference type="SUPFAM" id="SSF55816">
    <property type="entry name" value="5'-nucleotidase (syn. UDP-sugar hydrolase), C-terminal domain"/>
    <property type="match status" value="1"/>
</dbReference>